<evidence type="ECO:0000256" key="5">
    <source>
        <dbReference type="ARBA" id="ARBA00022777"/>
    </source>
</evidence>
<dbReference type="InterPro" id="IPR017441">
    <property type="entry name" value="Protein_kinase_ATP_BS"/>
</dbReference>
<evidence type="ECO:0000256" key="4">
    <source>
        <dbReference type="ARBA" id="ARBA00022741"/>
    </source>
</evidence>
<keyword evidence="2" id="KW-0723">Serine/threonine-protein kinase</keyword>
<dbReference type="Pfam" id="PF00069">
    <property type="entry name" value="Pkinase"/>
    <property type="match status" value="1"/>
</dbReference>
<evidence type="ECO:0000256" key="1">
    <source>
        <dbReference type="ARBA" id="ARBA00012513"/>
    </source>
</evidence>
<dbReference type="SUPFAM" id="SSF140869">
    <property type="entry name" value="GUN4-like"/>
    <property type="match status" value="1"/>
</dbReference>
<dbReference type="Pfam" id="PF05419">
    <property type="entry name" value="GUN4"/>
    <property type="match status" value="1"/>
</dbReference>
<feature type="binding site" evidence="9">
    <location>
        <position position="53"/>
    </location>
    <ligand>
        <name>ATP</name>
        <dbReference type="ChEBI" id="CHEBI:30616"/>
    </ligand>
</feature>
<proteinExistence type="predicted"/>
<reference evidence="11" key="1">
    <citation type="submission" date="2020-05" db="EMBL/GenBank/DDBJ databases">
        <authorList>
            <person name="Zhu T."/>
            <person name="Keshari N."/>
            <person name="Lu X."/>
        </authorList>
    </citation>
    <scope>NUCLEOTIDE SEQUENCE</scope>
    <source>
        <strain evidence="11">NK1-12</strain>
    </source>
</reference>
<dbReference type="CDD" id="cd16383">
    <property type="entry name" value="GUN4"/>
    <property type="match status" value="1"/>
</dbReference>
<dbReference type="InterPro" id="IPR037215">
    <property type="entry name" value="GUN4-like_sf"/>
</dbReference>
<dbReference type="Gene3D" id="3.30.200.20">
    <property type="entry name" value="Phosphorylase Kinase, domain 1"/>
    <property type="match status" value="1"/>
</dbReference>
<name>A0AA96WDQ7_9CYAN</name>
<feature type="domain" description="Protein kinase" evidence="10">
    <location>
        <begin position="22"/>
        <end position="285"/>
    </location>
</feature>
<protein>
    <recommendedName>
        <fullName evidence="1">non-specific serine/threonine protein kinase</fullName>
        <ecNumber evidence="1">2.7.11.1</ecNumber>
    </recommendedName>
</protein>
<keyword evidence="4 9" id="KW-0547">Nucleotide-binding</keyword>
<accession>A0AA96WDQ7</accession>
<dbReference type="GO" id="GO:0005524">
    <property type="term" value="F:ATP binding"/>
    <property type="evidence" value="ECO:0007669"/>
    <property type="project" value="UniProtKB-UniRule"/>
</dbReference>
<dbReference type="SUPFAM" id="SSF56112">
    <property type="entry name" value="Protein kinase-like (PK-like)"/>
    <property type="match status" value="1"/>
</dbReference>
<keyword evidence="6 9" id="KW-0067">ATP-binding</keyword>
<dbReference type="PROSITE" id="PS50011">
    <property type="entry name" value="PROTEIN_KINASE_DOM"/>
    <property type="match status" value="1"/>
</dbReference>
<dbReference type="InterPro" id="IPR008629">
    <property type="entry name" value="GUN4-like"/>
</dbReference>
<dbReference type="PROSITE" id="PS00107">
    <property type="entry name" value="PROTEIN_KINASE_ATP"/>
    <property type="match status" value="1"/>
</dbReference>
<dbReference type="CDD" id="cd14014">
    <property type="entry name" value="STKc_PknB_like"/>
    <property type="match status" value="1"/>
</dbReference>
<keyword evidence="3" id="KW-0808">Transferase</keyword>
<dbReference type="Gene3D" id="1.25.40.620">
    <property type="match status" value="1"/>
</dbReference>
<dbReference type="EMBL" id="CP053586">
    <property type="protein sequence ID" value="WNZ24352.1"/>
    <property type="molecule type" value="Genomic_DNA"/>
</dbReference>
<dbReference type="InterPro" id="IPR011009">
    <property type="entry name" value="Kinase-like_dom_sf"/>
</dbReference>
<dbReference type="PANTHER" id="PTHR24363">
    <property type="entry name" value="SERINE/THREONINE PROTEIN KINASE"/>
    <property type="match status" value="1"/>
</dbReference>
<organism evidence="11">
    <name type="scientific">Leptolyngbya sp. NK1-12</name>
    <dbReference type="NCBI Taxonomy" id="2547451"/>
    <lineage>
        <taxon>Bacteria</taxon>
        <taxon>Bacillati</taxon>
        <taxon>Cyanobacteriota</taxon>
        <taxon>Cyanophyceae</taxon>
        <taxon>Leptolyngbyales</taxon>
        <taxon>Leptolyngbyaceae</taxon>
        <taxon>Leptolyngbya group</taxon>
        <taxon>Leptolyngbya</taxon>
    </lineage>
</organism>
<dbReference type="PANTHER" id="PTHR24363:SF0">
    <property type="entry name" value="SERINE_THREONINE KINASE LIKE DOMAIN CONTAINING 1"/>
    <property type="match status" value="1"/>
</dbReference>
<dbReference type="EC" id="2.7.11.1" evidence="1"/>
<gene>
    <name evidence="11" type="ORF">HJG54_16810</name>
</gene>
<comment type="catalytic activity">
    <reaction evidence="8">
        <text>L-seryl-[protein] + ATP = O-phospho-L-seryl-[protein] + ADP + H(+)</text>
        <dbReference type="Rhea" id="RHEA:17989"/>
        <dbReference type="Rhea" id="RHEA-COMP:9863"/>
        <dbReference type="Rhea" id="RHEA-COMP:11604"/>
        <dbReference type="ChEBI" id="CHEBI:15378"/>
        <dbReference type="ChEBI" id="CHEBI:29999"/>
        <dbReference type="ChEBI" id="CHEBI:30616"/>
        <dbReference type="ChEBI" id="CHEBI:83421"/>
        <dbReference type="ChEBI" id="CHEBI:456216"/>
        <dbReference type="EC" id="2.7.11.1"/>
    </reaction>
</comment>
<sequence length="496" mass="56915">MVEFRWQTMHDPDARVLLGGRYQISSYLGGGGFGQTYLAKDTHLPGDPECVVKHLKPRLVDPLSLDTAKRLFETEAQVLYRLNDYAQIPRLLAHFEEGQEFYLVQEYIDGDNLSTELMPGQRLPESRVIPLLQDILEVLVFIHQHHVIHRDLKPSNLIRRHRDQKIVLIDFGAVKQLSTQIIQVQGHTTRTIAIGSPGYMPSEQMAGRPKFCSDLYAVGMIGIQALTGAHPRELPEDPRTCELLWHDRAAVSPELTAILDKLVRYDFRERYQSALEVLIDLQPFVPERPLPLLADPHLLASIHTAADAKLQVASTTTSSGATLYSERRLDYSRLQELLLDQAWQAADRETHRLLLALSGRERGQLQLEEIRCLPCLDLHAIDYLWVNHSNGLFGFSIQKEIWLNVGGSTDGNYETWDRLSQSRSKWRVNTPWQRFSSRVGWRVKERWIDYEDYTFALDAPKGHLPSWQSNITISTLFSRMEVCRPYVPPIDITRQP</sequence>
<dbReference type="Gene3D" id="1.10.510.10">
    <property type="entry name" value="Transferase(Phosphotransferase) domain 1"/>
    <property type="match status" value="1"/>
</dbReference>
<evidence type="ECO:0000256" key="6">
    <source>
        <dbReference type="ARBA" id="ARBA00022840"/>
    </source>
</evidence>
<dbReference type="SMART" id="SM00220">
    <property type="entry name" value="S_TKc"/>
    <property type="match status" value="1"/>
</dbReference>
<keyword evidence="5 11" id="KW-0418">Kinase</keyword>
<evidence type="ECO:0000256" key="3">
    <source>
        <dbReference type="ARBA" id="ARBA00022679"/>
    </source>
</evidence>
<evidence type="ECO:0000259" key="10">
    <source>
        <dbReference type="PROSITE" id="PS50011"/>
    </source>
</evidence>
<comment type="catalytic activity">
    <reaction evidence="7">
        <text>L-threonyl-[protein] + ATP = O-phospho-L-threonyl-[protein] + ADP + H(+)</text>
        <dbReference type="Rhea" id="RHEA:46608"/>
        <dbReference type="Rhea" id="RHEA-COMP:11060"/>
        <dbReference type="Rhea" id="RHEA-COMP:11605"/>
        <dbReference type="ChEBI" id="CHEBI:15378"/>
        <dbReference type="ChEBI" id="CHEBI:30013"/>
        <dbReference type="ChEBI" id="CHEBI:30616"/>
        <dbReference type="ChEBI" id="CHEBI:61977"/>
        <dbReference type="ChEBI" id="CHEBI:456216"/>
        <dbReference type="EC" id="2.7.11.1"/>
    </reaction>
</comment>
<dbReference type="GO" id="GO:0004674">
    <property type="term" value="F:protein serine/threonine kinase activity"/>
    <property type="evidence" value="ECO:0007669"/>
    <property type="project" value="UniProtKB-KW"/>
</dbReference>
<evidence type="ECO:0000313" key="11">
    <source>
        <dbReference type="EMBL" id="WNZ24352.1"/>
    </source>
</evidence>
<dbReference type="AlphaFoldDB" id="A0AA96WDQ7"/>
<evidence type="ECO:0000256" key="8">
    <source>
        <dbReference type="ARBA" id="ARBA00048679"/>
    </source>
</evidence>
<evidence type="ECO:0000256" key="2">
    <source>
        <dbReference type="ARBA" id="ARBA00022527"/>
    </source>
</evidence>
<evidence type="ECO:0000256" key="7">
    <source>
        <dbReference type="ARBA" id="ARBA00047899"/>
    </source>
</evidence>
<evidence type="ECO:0000256" key="9">
    <source>
        <dbReference type="PROSITE-ProRule" id="PRU10141"/>
    </source>
</evidence>
<dbReference type="InterPro" id="IPR000719">
    <property type="entry name" value="Prot_kinase_dom"/>
</dbReference>
<dbReference type="Gene3D" id="1.10.10.1770">
    <property type="entry name" value="Gun4-like"/>
    <property type="match status" value="1"/>
</dbReference>